<gene>
    <name evidence="1" type="ORF">IHQ72_34360</name>
</gene>
<name>A0ABY5QYD1_9HYPH</name>
<proteinExistence type="predicted"/>
<evidence type="ECO:0000313" key="1">
    <source>
        <dbReference type="EMBL" id="UVC15467.1"/>
    </source>
</evidence>
<dbReference type="Proteomes" id="UP001058098">
    <property type="component" value="Chromosome"/>
</dbReference>
<evidence type="ECO:0000313" key="2">
    <source>
        <dbReference type="Proteomes" id="UP001058098"/>
    </source>
</evidence>
<accession>A0ABY5QYD1</accession>
<organism evidence="1 2">
    <name type="scientific">Mesorhizobium onobrychidis</name>
    <dbReference type="NCBI Taxonomy" id="2775404"/>
    <lineage>
        <taxon>Bacteria</taxon>
        <taxon>Pseudomonadati</taxon>
        <taxon>Pseudomonadota</taxon>
        <taxon>Alphaproteobacteria</taxon>
        <taxon>Hyphomicrobiales</taxon>
        <taxon>Phyllobacteriaceae</taxon>
        <taxon>Mesorhizobium</taxon>
    </lineage>
</organism>
<dbReference type="EMBL" id="CP062229">
    <property type="protein sequence ID" value="UVC15467.1"/>
    <property type="molecule type" value="Genomic_DNA"/>
</dbReference>
<protein>
    <submittedName>
        <fullName evidence="1">Uncharacterized protein</fullName>
    </submittedName>
</protein>
<reference evidence="1" key="1">
    <citation type="submission" date="2020-09" db="EMBL/GenBank/DDBJ databases">
        <title>Rhizobia associated with sainfoin plants.</title>
        <authorList>
            <person name="Asharfi S."/>
            <person name="Kuzmanovic N."/>
            <person name="Bunk B."/>
            <person name="Sproeer C."/>
            <person name="Becker M."/>
            <person name="Thuenen T."/>
        </authorList>
    </citation>
    <scope>NUCLEOTIDE SEQUENCE</scope>
    <source>
        <strain evidence="1">OM4</strain>
    </source>
</reference>
<keyword evidence="2" id="KW-1185">Reference proteome</keyword>
<sequence length="94" mass="10375">MHQASPPAFFVLAPHQGLTGAQNRDPLFILWQAVCRLLKSSVPPPQAHHDYLYQPLKRFDERLPRASKSNHAATRVANKLVLVLANGGSDPDAI</sequence>
<dbReference type="RefSeq" id="WP_258120311.1">
    <property type="nucleotide sequence ID" value="NZ_CP062229.1"/>
</dbReference>